<reference evidence="1 2" key="1">
    <citation type="submission" date="2018-11" db="EMBL/GenBank/DDBJ databases">
        <title>Rhodococcus spongicola sp. nov. and Rhodococcus xishaensis sp. nov. from marine sponges.</title>
        <authorList>
            <person name="Li L."/>
            <person name="Lin H.W."/>
        </authorList>
    </citation>
    <scope>NUCLEOTIDE SEQUENCE [LARGE SCALE GENOMIC DNA]</scope>
    <source>
        <strain evidence="1 2">CCTCC AB2014297</strain>
    </source>
</reference>
<dbReference type="InterPro" id="IPR011051">
    <property type="entry name" value="RmlC_Cupin_sf"/>
</dbReference>
<proteinExistence type="predicted"/>
<evidence type="ECO:0008006" key="3">
    <source>
        <dbReference type="Google" id="ProtNLM"/>
    </source>
</evidence>
<dbReference type="PANTHER" id="PTHR37943:SF1">
    <property type="entry name" value="PROTEIN VES"/>
    <property type="match status" value="1"/>
</dbReference>
<dbReference type="AlphaFoldDB" id="A0A3S3E818"/>
<dbReference type="InterPro" id="IPR010282">
    <property type="entry name" value="Uncharacterised_HutD/Ves"/>
</dbReference>
<comment type="caution">
    <text evidence="1">The sequence shown here is derived from an EMBL/GenBank/DDBJ whole genome shotgun (WGS) entry which is preliminary data.</text>
</comment>
<dbReference type="EMBL" id="RKLP01000011">
    <property type="protein sequence ID" value="RVW07869.1"/>
    <property type="molecule type" value="Genomic_DNA"/>
</dbReference>
<dbReference type="Proteomes" id="UP000286208">
    <property type="component" value="Unassembled WGS sequence"/>
</dbReference>
<evidence type="ECO:0000313" key="1">
    <source>
        <dbReference type="EMBL" id="RVW07869.1"/>
    </source>
</evidence>
<name>A0A3S3E818_9NOCA</name>
<dbReference type="Pfam" id="PF05962">
    <property type="entry name" value="HutD"/>
    <property type="match status" value="1"/>
</dbReference>
<dbReference type="OrthoDB" id="9800082at2"/>
<keyword evidence="2" id="KW-1185">Reference proteome</keyword>
<accession>A0A3S3E818</accession>
<protein>
    <recommendedName>
        <fullName evidence="3">HutD family protein</fullName>
    </recommendedName>
</protein>
<evidence type="ECO:0000313" key="2">
    <source>
        <dbReference type="Proteomes" id="UP000286208"/>
    </source>
</evidence>
<dbReference type="SUPFAM" id="SSF51182">
    <property type="entry name" value="RmlC-like cupins"/>
    <property type="match status" value="1"/>
</dbReference>
<organism evidence="1 2">
    <name type="scientific">Prescottella agglutinans</name>
    <dbReference type="NCBI Taxonomy" id="1644129"/>
    <lineage>
        <taxon>Bacteria</taxon>
        <taxon>Bacillati</taxon>
        <taxon>Actinomycetota</taxon>
        <taxon>Actinomycetes</taxon>
        <taxon>Mycobacteriales</taxon>
        <taxon>Nocardiaceae</taxon>
        <taxon>Prescottella</taxon>
    </lineage>
</organism>
<dbReference type="Gene3D" id="2.60.120.10">
    <property type="entry name" value="Jelly Rolls"/>
    <property type="match status" value="1"/>
</dbReference>
<dbReference type="InterPro" id="IPR014710">
    <property type="entry name" value="RmlC-like_jellyroll"/>
</dbReference>
<sequence length="159" mass="17041">MRWRNGQGTTQVIAETDLWRVSIADEPTSSTFSVIDGYDRFFVPIGAVPIELSGPPFGSEAPGVVRHVVAPLQTIEFPGEWAPRCRVETPTRALNVMVRRGRATATVRIGEPPAVADPAALLVLVDPVTEDAVLLPPGCADAFEMTDPCAVLAITTLHP</sequence>
<gene>
    <name evidence="1" type="ORF">EGT67_19780</name>
</gene>
<dbReference type="PANTHER" id="PTHR37943">
    <property type="entry name" value="PROTEIN VES"/>
    <property type="match status" value="1"/>
</dbReference>